<sequence>MSLEREGMGGMPNAGVGGSDPRSQLHQEMREQNFDLIRFASYRTACKLRYVQKKCNLHVIDIWNVIEAFRENALNTLEPNACVNVTRLETLVSSLYHNLNKRLPPAHQVSVEACSALLLNWLLSAYSTGENVGKIRVFSIKVALATMCAGKLMDKLRYIFSQLSDGNGHLLMKRLSDYLREVLALPAAVYESPSFSYNESLALSMFNQNGKITVNDFLDTLMSDPGPPCLVWLPLLHRLASVENVVHPLACSACRQGSLTGFRYRCARCANYTLCQDCFWRGRVSHGHTNDHEVKEYAHYKSPSKQIGATLRKSFRCVPERARTQLPRYPDRPERTLDLSHIVPPSPVPAHNGFPEYAAGYVNTGSLDSRSSRSTHRSIAEHLSRGVDDEHRLIARYAARLAHENRTMPRAGRSASLTPELGRSSSEGSEVDAARQQRELISQLEAKNREIMREIARLRRQQEAEASAGGSGSAPPLVSELRALRQRKDELEGHLSSLQESRKHLMQQLEGLMRMLKTQQSSPRSTPNSSPRSTKSPPLPGAQPQPTAPEREPTTRGTVRSAPQTPSLGERERIDMTHSLGGMESMGNDGRNFHQNQRPTTKGSDTEDTVKGAIGPRKQRDFEEDEDSDEPMPRPQPPRHYLHDNNVQSMATSVHTQS</sequence>
<reference evidence="1 2" key="1">
    <citation type="journal article" date="2022" name="Genome Biol. Evol.">
        <title>The Spruce Budworm Genome: Reconstructing the Evolutionary History of Antifreeze Proteins.</title>
        <authorList>
            <person name="Beliveau C."/>
            <person name="Gagne P."/>
            <person name="Picq S."/>
            <person name="Vernygora O."/>
            <person name="Keeling C.I."/>
            <person name="Pinkney K."/>
            <person name="Doucet D."/>
            <person name="Wen F."/>
            <person name="Johnston J.S."/>
            <person name="Maaroufi H."/>
            <person name="Boyle B."/>
            <person name="Laroche J."/>
            <person name="Dewar K."/>
            <person name="Juretic N."/>
            <person name="Blackburn G."/>
            <person name="Nisole A."/>
            <person name="Brunet B."/>
            <person name="Brandao M."/>
            <person name="Lumley L."/>
            <person name="Duan J."/>
            <person name="Quan G."/>
            <person name="Lucarotti C.J."/>
            <person name="Roe A.D."/>
            <person name="Sperling F.A.H."/>
            <person name="Levesque R.C."/>
            <person name="Cusson M."/>
        </authorList>
    </citation>
    <scope>NUCLEOTIDE SEQUENCE [LARGE SCALE GENOMIC DNA]</scope>
    <source>
        <strain evidence="1">Glfc:IPQL:Cfum</strain>
    </source>
</reference>
<evidence type="ECO:0000313" key="2">
    <source>
        <dbReference type="Proteomes" id="UP001064048"/>
    </source>
</evidence>
<comment type="caution">
    <text evidence="1">The sequence shown here is derived from an EMBL/GenBank/DDBJ whole genome shotgun (WGS) entry which is preliminary data.</text>
</comment>
<organism evidence="1 2">
    <name type="scientific">Choristoneura fumiferana</name>
    <name type="common">Spruce budworm moth</name>
    <name type="synonym">Archips fumiferana</name>
    <dbReference type="NCBI Taxonomy" id="7141"/>
    <lineage>
        <taxon>Eukaryota</taxon>
        <taxon>Metazoa</taxon>
        <taxon>Ecdysozoa</taxon>
        <taxon>Arthropoda</taxon>
        <taxon>Hexapoda</taxon>
        <taxon>Insecta</taxon>
        <taxon>Pterygota</taxon>
        <taxon>Neoptera</taxon>
        <taxon>Endopterygota</taxon>
        <taxon>Lepidoptera</taxon>
        <taxon>Glossata</taxon>
        <taxon>Ditrysia</taxon>
        <taxon>Tortricoidea</taxon>
        <taxon>Tortricidae</taxon>
        <taxon>Tortricinae</taxon>
        <taxon>Choristoneura</taxon>
    </lineage>
</organism>
<dbReference type="EMBL" id="CM046124">
    <property type="protein sequence ID" value="KAI8432725.1"/>
    <property type="molecule type" value="Genomic_DNA"/>
</dbReference>
<protein>
    <submittedName>
        <fullName evidence="1">Uncharacterized protein</fullName>
    </submittedName>
</protein>
<evidence type="ECO:0000313" key="1">
    <source>
        <dbReference type="EMBL" id="KAI8432725.1"/>
    </source>
</evidence>
<proteinExistence type="predicted"/>
<name>A0ACC0K9B1_CHOFU</name>
<accession>A0ACC0K9B1</accession>
<gene>
    <name evidence="1" type="ORF">MSG28_013686</name>
</gene>
<keyword evidence="2" id="KW-1185">Reference proteome</keyword>
<dbReference type="Proteomes" id="UP001064048">
    <property type="component" value="Chromosome 24"/>
</dbReference>